<accession>A0AAV7M3R6</accession>
<dbReference type="AlphaFoldDB" id="A0AAV7M3R6"/>
<keyword evidence="1" id="KW-0175">Coiled coil</keyword>
<comment type="caution">
    <text evidence="2">The sequence shown here is derived from an EMBL/GenBank/DDBJ whole genome shotgun (WGS) entry which is preliminary data.</text>
</comment>
<sequence>MLTIVVSSGNVYIFGSVYCGGRHPLLVYSSCGGPSRLGGSSAAATLPLASKAGARGLSTSEAAFAAFCLADFLDGPSPAQVMTPTVAHCHPAAEAEVAGAPTGCPGRARPPRGGLGIGSPVGLGESGLPCGHGARFCGRVRQQRRGTDTQNFRELGSEFTGINASSAESLREKLQRELEAEHVEFEDTSANRCAISIKVLVVSSKLRASPCCRGTDYYLRPS</sequence>
<feature type="coiled-coil region" evidence="1">
    <location>
        <begin position="164"/>
        <end position="191"/>
    </location>
</feature>
<evidence type="ECO:0000313" key="3">
    <source>
        <dbReference type="Proteomes" id="UP001066276"/>
    </source>
</evidence>
<dbReference type="EMBL" id="JANPWB010000014">
    <property type="protein sequence ID" value="KAJ1097749.1"/>
    <property type="molecule type" value="Genomic_DNA"/>
</dbReference>
<reference evidence="2" key="1">
    <citation type="journal article" date="2022" name="bioRxiv">
        <title>Sequencing and chromosome-scale assembly of the giantPleurodeles waltlgenome.</title>
        <authorList>
            <person name="Brown T."/>
            <person name="Elewa A."/>
            <person name="Iarovenko S."/>
            <person name="Subramanian E."/>
            <person name="Araus A.J."/>
            <person name="Petzold A."/>
            <person name="Susuki M."/>
            <person name="Suzuki K.-i.T."/>
            <person name="Hayashi T."/>
            <person name="Toyoda A."/>
            <person name="Oliveira C."/>
            <person name="Osipova E."/>
            <person name="Leigh N.D."/>
            <person name="Simon A."/>
            <person name="Yun M.H."/>
        </authorList>
    </citation>
    <scope>NUCLEOTIDE SEQUENCE</scope>
    <source>
        <strain evidence="2">20211129_DDA</strain>
        <tissue evidence="2">Liver</tissue>
    </source>
</reference>
<organism evidence="2 3">
    <name type="scientific">Pleurodeles waltl</name>
    <name type="common">Iberian ribbed newt</name>
    <dbReference type="NCBI Taxonomy" id="8319"/>
    <lineage>
        <taxon>Eukaryota</taxon>
        <taxon>Metazoa</taxon>
        <taxon>Chordata</taxon>
        <taxon>Craniata</taxon>
        <taxon>Vertebrata</taxon>
        <taxon>Euteleostomi</taxon>
        <taxon>Amphibia</taxon>
        <taxon>Batrachia</taxon>
        <taxon>Caudata</taxon>
        <taxon>Salamandroidea</taxon>
        <taxon>Salamandridae</taxon>
        <taxon>Pleurodelinae</taxon>
        <taxon>Pleurodeles</taxon>
    </lineage>
</organism>
<proteinExistence type="predicted"/>
<evidence type="ECO:0000313" key="2">
    <source>
        <dbReference type="EMBL" id="KAJ1097749.1"/>
    </source>
</evidence>
<keyword evidence="3" id="KW-1185">Reference proteome</keyword>
<dbReference type="Proteomes" id="UP001066276">
    <property type="component" value="Chromosome 10"/>
</dbReference>
<evidence type="ECO:0000256" key="1">
    <source>
        <dbReference type="SAM" id="Coils"/>
    </source>
</evidence>
<dbReference type="SUPFAM" id="SSF82657">
    <property type="entry name" value="BolA-like"/>
    <property type="match status" value="1"/>
</dbReference>
<gene>
    <name evidence="2" type="ORF">NDU88_002866</name>
</gene>
<name>A0AAV7M3R6_PLEWA</name>
<dbReference type="InterPro" id="IPR036065">
    <property type="entry name" value="BolA-like_sf"/>
</dbReference>
<dbReference type="Gene3D" id="3.10.20.90">
    <property type="entry name" value="Phosphatidylinositol 3-kinase Catalytic Subunit, Chain A, domain 1"/>
    <property type="match status" value="1"/>
</dbReference>
<protein>
    <submittedName>
        <fullName evidence="2">Uncharacterized protein</fullName>
    </submittedName>
</protein>